<proteinExistence type="predicted"/>
<evidence type="ECO:0000256" key="1">
    <source>
        <dbReference type="SAM" id="MobiDB-lite"/>
    </source>
</evidence>
<feature type="region of interest" description="Disordered" evidence="1">
    <location>
        <begin position="133"/>
        <end position="158"/>
    </location>
</feature>
<dbReference type="EMBL" id="CAICTM010000043">
    <property type="protein sequence ID" value="CAB9498716.1"/>
    <property type="molecule type" value="Genomic_DNA"/>
</dbReference>
<sequence>MSNNNNLYQAGHNMSGYLYEEEYMSCPAFWFGTYHVRITPEELNFGYTLGCAQKTVNISEIRKVTVLEWQDPLCNWGGWGIRWMIYPHREVGYVPRNGPAIRLEIPAKDGSEYNEIYVFICSDPEKVKQMLMNPSGKAAPPGKDDAPHNMYQAGNNDP</sequence>
<dbReference type="OrthoDB" id="52019at2759"/>
<organism evidence="2 3">
    <name type="scientific">Seminavis robusta</name>
    <dbReference type="NCBI Taxonomy" id="568900"/>
    <lineage>
        <taxon>Eukaryota</taxon>
        <taxon>Sar</taxon>
        <taxon>Stramenopiles</taxon>
        <taxon>Ochrophyta</taxon>
        <taxon>Bacillariophyta</taxon>
        <taxon>Bacillariophyceae</taxon>
        <taxon>Bacillariophycidae</taxon>
        <taxon>Naviculales</taxon>
        <taxon>Naviculaceae</taxon>
        <taxon>Seminavis</taxon>
    </lineage>
</organism>
<protein>
    <submittedName>
        <fullName evidence="2">Uncharacterized protein</fullName>
    </submittedName>
</protein>
<dbReference type="Proteomes" id="UP001153069">
    <property type="component" value="Unassembled WGS sequence"/>
</dbReference>
<name>A0A9N8H2U3_9STRA</name>
<keyword evidence="3" id="KW-1185">Reference proteome</keyword>
<comment type="caution">
    <text evidence="2">The sequence shown here is derived from an EMBL/GenBank/DDBJ whole genome shotgun (WGS) entry which is preliminary data.</text>
</comment>
<reference evidence="2" key="1">
    <citation type="submission" date="2020-06" db="EMBL/GenBank/DDBJ databases">
        <authorList>
            <consortium name="Plant Systems Biology data submission"/>
        </authorList>
    </citation>
    <scope>NUCLEOTIDE SEQUENCE</scope>
    <source>
        <strain evidence="2">D6</strain>
    </source>
</reference>
<dbReference type="AlphaFoldDB" id="A0A9N8H2U3"/>
<evidence type="ECO:0000313" key="3">
    <source>
        <dbReference type="Proteomes" id="UP001153069"/>
    </source>
</evidence>
<accession>A0A9N8H2U3</accession>
<gene>
    <name evidence="2" type="ORF">SEMRO_43_G026410.1</name>
</gene>
<evidence type="ECO:0000313" key="2">
    <source>
        <dbReference type="EMBL" id="CAB9498716.1"/>
    </source>
</evidence>